<dbReference type="RefSeq" id="XP_009168249.1">
    <property type="nucleotide sequence ID" value="XM_009169985.1"/>
</dbReference>
<accession>A0A075AFR6</accession>
<proteinExistence type="predicted"/>
<evidence type="ECO:0000256" key="1">
    <source>
        <dbReference type="SAM" id="MobiDB-lite"/>
    </source>
</evidence>
<organism evidence="2 3">
    <name type="scientific">Opisthorchis viverrini</name>
    <name type="common">Southeast Asian liver fluke</name>
    <dbReference type="NCBI Taxonomy" id="6198"/>
    <lineage>
        <taxon>Eukaryota</taxon>
        <taxon>Metazoa</taxon>
        <taxon>Spiralia</taxon>
        <taxon>Lophotrochozoa</taxon>
        <taxon>Platyhelminthes</taxon>
        <taxon>Trematoda</taxon>
        <taxon>Digenea</taxon>
        <taxon>Opisthorchiida</taxon>
        <taxon>Opisthorchiata</taxon>
        <taxon>Opisthorchiidae</taxon>
        <taxon>Opisthorchis</taxon>
    </lineage>
</organism>
<protein>
    <submittedName>
        <fullName evidence="2">Uncharacterized protein</fullName>
    </submittedName>
</protein>
<sequence length="80" mass="9289">MIGRKIGNTYDNLMPKRKDIGNALKKTDRLQKFHIGDGFYAGDFQERKCDLRNHRWKGNLDKTFQPTTNKPHANSILARS</sequence>
<feature type="compositionally biased region" description="Polar residues" evidence="1">
    <location>
        <begin position="62"/>
        <end position="72"/>
    </location>
</feature>
<dbReference type="CTD" id="20319256"/>
<evidence type="ECO:0000313" key="2">
    <source>
        <dbReference type="EMBL" id="KER28029.1"/>
    </source>
</evidence>
<feature type="region of interest" description="Disordered" evidence="1">
    <location>
        <begin position="61"/>
        <end position="80"/>
    </location>
</feature>
<dbReference type="AlphaFoldDB" id="A0A075AFR6"/>
<dbReference type="GeneID" id="20319256"/>
<name>A0A075AFR6_OPIVI</name>
<gene>
    <name evidence="2" type="ORF">T265_05074</name>
</gene>
<dbReference type="EMBL" id="KL596709">
    <property type="protein sequence ID" value="KER28029.1"/>
    <property type="molecule type" value="Genomic_DNA"/>
</dbReference>
<keyword evidence="3" id="KW-1185">Reference proteome</keyword>
<dbReference type="KEGG" id="ovi:T265_05074"/>
<reference evidence="2 3" key="1">
    <citation type="submission" date="2013-11" db="EMBL/GenBank/DDBJ databases">
        <title>Opisthorchis viverrini - life in the bile duct.</title>
        <authorList>
            <person name="Young N.D."/>
            <person name="Nagarajan N."/>
            <person name="Lin S.J."/>
            <person name="Korhonen P.K."/>
            <person name="Jex A.R."/>
            <person name="Hall R.S."/>
            <person name="Safavi-Hemami H."/>
            <person name="Kaewkong W."/>
            <person name="Bertrand D."/>
            <person name="Gao S."/>
            <person name="Seet Q."/>
            <person name="Wongkham S."/>
            <person name="Teh B.T."/>
            <person name="Wongkham C."/>
            <person name="Intapan P.M."/>
            <person name="Maleewong W."/>
            <person name="Yang X."/>
            <person name="Hu M."/>
            <person name="Wang Z."/>
            <person name="Hofmann A."/>
            <person name="Sternberg P.W."/>
            <person name="Tan P."/>
            <person name="Wang J."/>
            <person name="Gasser R.B."/>
        </authorList>
    </citation>
    <scope>NUCLEOTIDE SEQUENCE [LARGE SCALE GENOMIC DNA]</scope>
</reference>
<dbReference type="Proteomes" id="UP000054324">
    <property type="component" value="Unassembled WGS sequence"/>
</dbReference>
<evidence type="ECO:0000313" key="3">
    <source>
        <dbReference type="Proteomes" id="UP000054324"/>
    </source>
</evidence>